<evidence type="ECO:0000313" key="3">
    <source>
        <dbReference type="Proteomes" id="UP000192582"/>
    </source>
</evidence>
<keyword evidence="3" id="KW-1185">Reference proteome</keyword>
<name>A0A1W1VJW0_9DEIO</name>
<protein>
    <submittedName>
        <fullName evidence="2">Uncharacterized protein</fullName>
    </submittedName>
</protein>
<dbReference type="AlphaFoldDB" id="A0A1W1VJW0"/>
<proteinExistence type="predicted"/>
<evidence type="ECO:0000256" key="1">
    <source>
        <dbReference type="SAM" id="Phobius"/>
    </source>
</evidence>
<feature type="transmembrane region" description="Helical" evidence="1">
    <location>
        <begin position="68"/>
        <end position="86"/>
    </location>
</feature>
<accession>A0A1W1VJW0</accession>
<reference evidence="2 3" key="1">
    <citation type="submission" date="2017-04" db="EMBL/GenBank/DDBJ databases">
        <authorList>
            <person name="Afonso C.L."/>
            <person name="Miller P.J."/>
            <person name="Scott M.A."/>
            <person name="Spackman E."/>
            <person name="Goraichik I."/>
            <person name="Dimitrov K.M."/>
            <person name="Suarez D.L."/>
            <person name="Swayne D.E."/>
        </authorList>
    </citation>
    <scope>NUCLEOTIDE SEQUENCE [LARGE SCALE GENOMIC DNA]</scope>
    <source>
        <strain evidence="2 3">KR-140</strain>
    </source>
</reference>
<evidence type="ECO:0000313" key="2">
    <source>
        <dbReference type="EMBL" id="SMB93224.1"/>
    </source>
</evidence>
<dbReference type="EMBL" id="FWWU01000009">
    <property type="protein sequence ID" value="SMB93224.1"/>
    <property type="molecule type" value="Genomic_DNA"/>
</dbReference>
<gene>
    <name evidence="2" type="ORF">SAMN00790413_01897</name>
</gene>
<feature type="transmembrane region" description="Helical" evidence="1">
    <location>
        <begin position="28"/>
        <end position="48"/>
    </location>
</feature>
<dbReference type="STRING" id="695939.SAMN00790413_01897"/>
<sequence length="149" mass="16366">MPGEEVAMPSLLRTWPKRFQTHLHDRHILARLLIAGHTLGFGLVFLLQGDLIHSQTSKSYGGMAWMPQAVWGWLAVLTGLTLVLSATDTGRRIAYLLALFFWISVIVSLVLGSGTILTGTTTYGWTAIIIVYKLLAARSINEPGEQHGP</sequence>
<keyword evidence="1" id="KW-0472">Membrane</keyword>
<organism evidence="2 3">
    <name type="scientific">Deinococcus hopiensis KR-140</name>
    <dbReference type="NCBI Taxonomy" id="695939"/>
    <lineage>
        <taxon>Bacteria</taxon>
        <taxon>Thermotogati</taxon>
        <taxon>Deinococcota</taxon>
        <taxon>Deinococci</taxon>
        <taxon>Deinococcales</taxon>
        <taxon>Deinococcaceae</taxon>
        <taxon>Deinococcus</taxon>
    </lineage>
</organism>
<keyword evidence="1" id="KW-1133">Transmembrane helix</keyword>
<dbReference type="Proteomes" id="UP000192582">
    <property type="component" value="Unassembled WGS sequence"/>
</dbReference>
<keyword evidence="1" id="KW-0812">Transmembrane</keyword>
<feature type="transmembrane region" description="Helical" evidence="1">
    <location>
        <begin position="93"/>
        <end position="117"/>
    </location>
</feature>